<dbReference type="Pfam" id="PF01713">
    <property type="entry name" value="Smr"/>
    <property type="match status" value="1"/>
</dbReference>
<feature type="region of interest" description="Disordered" evidence="1">
    <location>
        <begin position="29"/>
        <end position="58"/>
    </location>
</feature>
<keyword evidence="4" id="KW-1185">Reference proteome</keyword>
<evidence type="ECO:0000313" key="3">
    <source>
        <dbReference type="EMBL" id="USQ96007.1"/>
    </source>
</evidence>
<dbReference type="PROSITE" id="PS50828">
    <property type="entry name" value="SMR"/>
    <property type="match status" value="1"/>
</dbReference>
<dbReference type="InterPro" id="IPR002625">
    <property type="entry name" value="Smr_dom"/>
</dbReference>
<evidence type="ECO:0000313" key="4">
    <source>
        <dbReference type="Proteomes" id="UP001057520"/>
    </source>
</evidence>
<evidence type="ECO:0000256" key="1">
    <source>
        <dbReference type="SAM" id="MobiDB-lite"/>
    </source>
</evidence>
<organism evidence="3 4">
    <name type="scientific">Caulobacter segnis</name>
    <dbReference type="NCBI Taxonomy" id="88688"/>
    <lineage>
        <taxon>Bacteria</taxon>
        <taxon>Pseudomonadati</taxon>
        <taxon>Pseudomonadota</taxon>
        <taxon>Alphaproteobacteria</taxon>
        <taxon>Caulobacterales</taxon>
        <taxon>Caulobacteraceae</taxon>
        <taxon>Caulobacter</taxon>
    </lineage>
</organism>
<dbReference type="SMART" id="SM00463">
    <property type="entry name" value="SMR"/>
    <property type="match status" value="1"/>
</dbReference>
<proteinExistence type="predicted"/>
<name>A0ABY4ZT66_9CAUL</name>
<evidence type="ECO:0000259" key="2">
    <source>
        <dbReference type="PROSITE" id="PS50828"/>
    </source>
</evidence>
<reference evidence="3 4" key="1">
    <citation type="submission" date="2022-04" db="EMBL/GenBank/DDBJ databases">
        <title>Genome sequence of soybean root-associated Caulobacter segnis RL271.</title>
        <authorList>
            <person name="Longley R."/>
            <person name="Bonito G."/>
            <person name="Trigodet F."/>
            <person name="Crosson S."/>
            <person name="Fiebig A."/>
        </authorList>
    </citation>
    <scope>NUCLEOTIDE SEQUENCE [LARGE SCALE GENOMIC DNA]</scope>
    <source>
        <strain evidence="3 4">RL271</strain>
    </source>
</reference>
<sequence length="193" mass="21266">MAKKPPPPSAKMGLEDDKRLWKLVASTVTPRAPEKPEKMRSKARIRPVKSETAIPLDPPTRLASIAPLRVSPEELKPAPAKVLRYAPDRIEPNRKRRIVKAHDPIGARLDMHGLDQDQARATLEAFIRRAYDDGHRAVLVITGKGKVGHGVLKQRTPEWLAGPAVREMIAGVSTADQRHGGEGALYVALKRKA</sequence>
<dbReference type="InterPro" id="IPR036063">
    <property type="entry name" value="Smr_dom_sf"/>
</dbReference>
<feature type="domain" description="Smr" evidence="2">
    <location>
        <begin position="109"/>
        <end position="190"/>
    </location>
</feature>
<dbReference type="EMBL" id="CP096040">
    <property type="protein sequence ID" value="USQ96007.1"/>
    <property type="molecule type" value="Genomic_DNA"/>
</dbReference>
<dbReference type="Proteomes" id="UP001057520">
    <property type="component" value="Chromosome"/>
</dbReference>
<protein>
    <submittedName>
        <fullName evidence="3">Smr/MutS family protein</fullName>
    </submittedName>
</protein>
<dbReference type="SUPFAM" id="SSF160443">
    <property type="entry name" value="SMR domain-like"/>
    <property type="match status" value="1"/>
</dbReference>
<gene>
    <name evidence="3" type="ORF">MZV50_26315</name>
</gene>
<dbReference type="PANTHER" id="PTHR35562">
    <property type="entry name" value="DNA ENDONUCLEASE SMRA-RELATED"/>
    <property type="match status" value="1"/>
</dbReference>
<accession>A0ABY4ZT66</accession>
<dbReference type="PANTHER" id="PTHR35562:SF2">
    <property type="entry name" value="DNA ENDONUCLEASE SMRA-RELATED"/>
    <property type="match status" value="1"/>
</dbReference>
<dbReference type="Gene3D" id="3.30.1370.110">
    <property type="match status" value="1"/>
</dbReference>